<reference evidence="2 3" key="1">
    <citation type="submission" date="2020-04" db="EMBL/GenBank/DDBJ databases">
        <title>Chromosome-level genome assembly of a cyprinid fish Onychostoma macrolepis by integration of Nanopore Sequencing, Bionano and Hi-C technology.</title>
        <authorList>
            <person name="Wang D."/>
        </authorList>
    </citation>
    <scope>NUCLEOTIDE SEQUENCE [LARGE SCALE GENOMIC DNA]</scope>
    <source>
        <strain evidence="2">SWU-2019</strain>
        <tissue evidence="2">Muscle</tissue>
    </source>
</reference>
<dbReference type="EMBL" id="JAAMOB010000024">
    <property type="protein sequence ID" value="KAF4095499.1"/>
    <property type="molecule type" value="Genomic_DNA"/>
</dbReference>
<evidence type="ECO:0000313" key="3">
    <source>
        <dbReference type="Proteomes" id="UP000579812"/>
    </source>
</evidence>
<gene>
    <name evidence="2" type="ORF">G5714_023102</name>
</gene>
<accession>A0A7J6BK93</accession>
<organism evidence="2 3">
    <name type="scientific">Onychostoma macrolepis</name>
    <dbReference type="NCBI Taxonomy" id="369639"/>
    <lineage>
        <taxon>Eukaryota</taxon>
        <taxon>Metazoa</taxon>
        <taxon>Chordata</taxon>
        <taxon>Craniata</taxon>
        <taxon>Vertebrata</taxon>
        <taxon>Euteleostomi</taxon>
        <taxon>Actinopterygii</taxon>
        <taxon>Neopterygii</taxon>
        <taxon>Teleostei</taxon>
        <taxon>Ostariophysi</taxon>
        <taxon>Cypriniformes</taxon>
        <taxon>Cyprinidae</taxon>
        <taxon>Acrossocheilinae</taxon>
        <taxon>Onychostoma</taxon>
    </lineage>
</organism>
<protein>
    <submittedName>
        <fullName evidence="2">Uncharacterized protein</fullName>
    </submittedName>
</protein>
<keyword evidence="1" id="KW-0175">Coiled coil</keyword>
<comment type="caution">
    <text evidence="2">The sequence shown here is derived from an EMBL/GenBank/DDBJ whole genome shotgun (WGS) entry which is preliminary data.</text>
</comment>
<proteinExistence type="predicted"/>
<keyword evidence="3" id="KW-1185">Reference proteome</keyword>
<dbReference type="Gene3D" id="1.20.1170.10">
    <property type="match status" value="1"/>
</dbReference>
<dbReference type="Proteomes" id="UP000579812">
    <property type="component" value="Unassembled WGS sequence"/>
</dbReference>
<name>A0A7J6BK93_9TELE</name>
<sequence length="411" mass="46643">MSDCKEVVPSYVSWSPEFIQELLPSAERIALLYHLSYLCLGSFPRLERLIRERALDTQLLFGSSEAVLMKCVGTSHNLVSSLFPMLMKAIEKNKPNLAVRYLEKARTWIDDIIRAVDDMIERYKQQNRSVATCTSNVFLEQKETEKQLSQHTEVMKSLEEAVTKLDGELRKISQSIEEMEKKIEAKNSEIQDHVQTVSKKVQGMGILAALVPFIGAIIKSIYETATAPGVNAQIQALNADLTHLTSEKISQQNREWTIQVKLMDLQLQLASSRIQLGVIPNPVHLKDVQQCLSRIQQILLQLKMFWEKVGALLDTMKDNTFVNEDATEDLDALKEEFLQSIKIAGEYWNDFGKCCGSAQGVFSVQSKDAYKFLEINPSSFSEDERKEQYESVMMKLQQISPQYSSTAAITE</sequence>
<evidence type="ECO:0000313" key="2">
    <source>
        <dbReference type="EMBL" id="KAF4095499.1"/>
    </source>
</evidence>
<dbReference type="AlphaFoldDB" id="A0A7J6BK93"/>
<feature type="coiled-coil region" evidence="1">
    <location>
        <begin position="141"/>
        <end position="196"/>
    </location>
</feature>
<evidence type="ECO:0000256" key="1">
    <source>
        <dbReference type="SAM" id="Coils"/>
    </source>
</evidence>